<feature type="non-terminal residue" evidence="2">
    <location>
        <position position="1"/>
    </location>
</feature>
<feature type="non-terminal residue" evidence="2">
    <location>
        <position position="210"/>
    </location>
</feature>
<evidence type="ECO:0000256" key="1">
    <source>
        <dbReference type="SAM" id="MobiDB-lite"/>
    </source>
</evidence>
<reference evidence="2" key="1">
    <citation type="submission" date="2022-03" db="EMBL/GenBank/DDBJ databases">
        <title>A functionally conserved STORR gene fusion in Papaver species that diverged 16.8 million years ago.</title>
        <authorList>
            <person name="Catania T."/>
        </authorList>
    </citation>
    <scope>NUCLEOTIDE SEQUENCE</scope>
    <source>
        <strain evidence="2">S-191538</strain>
    </source>
</reference>
<keyword evidence="3" id="KW-1185">Reference proteome</keyword>
<dbReference type="EMBL" id="JAJJMA010036206">
    <property type="protein sequence ID" value="MCL7024599.1"/>
    <property type="molecule type" value="Genomic_DNA"/>
</dbReference>
<accession>A0AA41RUJ2</accession>
<evidence type="ECO:0000313" key="2">
    <source>
        <dbReference type="EMBL" id="MCL7024599.1"/>
    </source>
</evidence>
<gene>
    <name evidence="2" type="ORF">MKW94_029309</name>
</gene>
<protein>
    <submittedName>
        <fullName evidence="2">Uncharacterized protein</fullName>
    </submittedName>
</protein>
<proteinExistence type="predicted"/>
<evidence type="ECO:0000313" key="3">
    <source>
        <dbReference type="Proteomes" id="UP001177140"/>
    </source>
</evidence>
<dbReference type="AlphaFoldDB" id="A0AA41RUJ2"/>
<feature type="region of interest" description="Disordered" evidence="1">
    <location>
        <begin position="37"/>
        <end position="60"/>
    </location>
</feature>
<feature type="region of interest" description="Disordered" evidence="1">
    <location>
        <begin position="172"/>
        <end position="210"/>
    </location>
</feature>
<organism evidence="2 3">
    <name type="scientific">Papaver nudicaule</name>
    <name type="common">Iceland poppy</name>
    <dbReference type="NCBI Taxonomy" id="74823"/>
    <lineage>
        <taxon>Eukaryota</taxon>
        <taxon>Viridiplantae</taxon>
        <taxon>Streptophyta</taxon>
        <taxon>Embryophyta</taxon>
        <taxon>Tracheophyta</taxon>
        <taxon>Spermatophyta</taxon>
        <taxon>Magnoliopsida</taxon>
        <taxon>Ranunculales</taxon>
        <taxon>Papaveraceae</taxon>
        <taxon>Papaveroideae</taxon>
        <taxon>Papaver</taxon>
    </lineage>
</organism>
<comment type="caution">
    <text evidence="2">The sequence shown here is derived from an EMBL/GenBank/DDBJ whole genome shotgun (WGS) entry which is preliminary data.</text>
</comment>
<name>A0AA41RUJ2_PAPNU</name>
<dbReference type="Proteomes" id="UP001177140">
    <property type="component" value="Unassembled WGS sequence"/>
</dbReference>
<sequence>VEKNEGNPPTEGDVFIKTHVNKDTGKALDPISQGFIYQMREQSGLDEDGKDKDGNKQPISDEVFVNVVPTCKKKRVRAERQNLTYSSYGRNEDYEREKKEREEEFNRLLSAQNAVWESRLKAQQDEYNRSHQQMLQYFRFGRADLFTIPRQLSGPSDHLFMNYGLGEQPRINLEQPCGPLERPYRSEEQLFQPGEQAYRPGDQLNRPQND</sequence>